<reference evidence="2 3" key="1">
    <citation type="submission" date="2017-04" db="EMBL/GenBank/DDBJ databases">
        <title>Draft genome sequence of Marssonina coronaria NL1: causal agent of apple blotch.</title>
        <authorList>
            <person name="Cheng Q."/>
        </authorList>
    </citation>
    <scope>NUCLEOTIDE SEQUENCE [LARGE SCALE GENOMIC DNA]</scope>
    <source>
        <strain evidence="2 3">NL1</strain>
    </source>
</reference>
<sequence length="117" mass="12452">MLFSLRLLALAGAAVAIDLSGYTAGAGVQPEFKPFLEALVNAAEDGTVTTGYTDYFPADGMQTTLSLHCVGAEAIQKCKTQFLSDGRTLVVRLDESLDAPTPKHQTSLVNLTQLCFI</sequence>
<dbReference type="Proteomes" id="UP000242519">
    <property type="component" value="Unassembled WGS sequence"/>
</dbReference>
<dbReference type="AlphaFoldDB" id="A0A218ZEC4"/>
<comment type="caution">
    <text evidence="2">The sequence shown here is derived from an EMBL/GenBank/DDBJ whole genome shotgun (WGS) entry which is preliminary data.</text>
</comment>
<evidence type="ECO:0000313" key="3">
    <source>
        <dbReference type="Proteomes" id="UP000242519"/>
    </source>
</evidence>
<accession>A0A218ZEC4</accession>
<feature type="signal peptide" evidence="1">
    <location>
        <begin position="1"/>
        <end position="16"/>
    </location>
</feature>
<gene>
    <name evidence="2" type="ORF">B2J93_5291</name>
</gene>
<proteinExistence type="predicted"/>
<evidence type="ECO:0000313" key="2">
    <source>
        <dbReference type="EMBL" id="OWP06338.1"/>
    </source>
</evidence>
<dbReference type="InParanoid" id="A0A218ZEC4"/>
<organism evidence="2 3">
    <name type="scientific">Diplocarpon coronariae</name>
    <dbReference type="NCBI Taxonomy" id="2795749"/>
    <lineage>
        <taxon>Eukaryota</taxon>
        <taxon>Fungi</taxon>
        <taxon>Dikarya</taxon>
        <taxon>Ascomycota</taxon>
        <taxon>Pezizomycotina</taxon>
        <taxon>Leotiomycetes</taxon>
        <taxon>Helotiales</taxon>
        <taxon>Drepanopezizaceae</taxon>
        <taxon>Diplocarpon</taxon>
    </lineage>
</organism>
<dbReference type="OrthoDB" id="5176208at2759"/>
<feature type="chain" id="PRO_5012578190" evidence="1">
    <location>
        <begin position="17"/>
        <end position="117"/>
    </location>
</feature>
<evidence type="ECO:0000256" key="1">
    <source>
        <dbReference type="SAM" id="SignalP"/>
    </source>
</evidence>
<name>A0A218ZEC4_9HELO</name>
<protein>
    <submittedName>
        <fullName evidence="2">Uncharacterized protein</fullName>
    </submittedName>
</protein>
<keyword evidence="1" id="KW-0732">Signal</keyword>
<dbReference type="EMBL" id="MZNU01000047">
    <property type="protein sequence ID" value="OWP06338.1"/>
    <property type="molecule type" value="Genomic_DNA"/>
</dbReference>
<keyword evidence="3" id="KW-1185">Reference proteome</keyword>